<dbReference type="RefSeq" id="XP_040655760.1">
    <property type="nucleotide sequence ID" value="XM_040800727.1"/>
</dbReference>
<dbReference type="GeneID" id="63716051"/>
<feature type="chain" id="PRO_5007580601" evidence="1">
    <location>
        <begin position="23"/>
        <end position="113"/>
    </location>
</feature>
<dbReference type="InParanoid" id="A0A151GH28"/>
<comment type="caution">
    <text evidence="2">The sequence shown here is derived from an EMBL/GenBank/DDBJ whole genome shotgun (WGS) entry which is preliminary data.</text>
</comment>
<organism evidence="2 3">
    <name type="scientific">Drechmeria coniospora</name>
    <name type="common">Nematophagous fungus</name>
    <name type="synonym">Meria coniospora</name>
    <dbReference type="NCBI Taxonomy" id="98403"/>
    <lineage>
        <taxon>Eukaryota</taxon>
        <taxon>Fungi</taxon>
        <taxon>Dikarya</taxon>
        <taxon>Ascomycota</taxon>
        <taxon>Pezizomycotina</taxon>
        <taxon>Sordariomycetes</taxon>
        <taxon>Hypocreomycetidae</taxon>
        <taxon>Hypocreales</taxon>
        <taxon>Ophiocordycipitaceae</taxon>
        <taxon>Drechmeria</taxon>
    </lineage>
</organism>
<dbReference type="AlphaFoldDB" id="A0A151GH28"/>
<protein>
    <submittedName>
        <fullName evidence="2">Uncharacterized protein</fullName>
    </submittedName>
</protein>
<evidence type="ECO:0000256" key="1">
    <source>
        <dbReference type="SAM" id="SignalP"/>
    </source>
</evidence>
<accession>A0A151GH28</accession>
<keyword evidence="1" id="KW-0732">Signal</keyword>
<dbReference type="Proteomes" id="UP000076580">
    <property type="component" value="Chromosome 02"/>
</dbReference>
<proteinExistence type="predicted"/>
<feature type="signal peptide" evidence="1">
    <location>
        <begin position="1"/>
        <end position="22"/>
    </location>
</feature>
<evidence type="ECO:0000313" key="3">
    <source>
        <dbReference type="Proteomes" id="UP000076580"/>
    </source>
</evidence>
<keyword evidence="3" id="KW-1185">Reference proteome</keyword>
<evidence type="ECO:0000313" key="2">
    <source>
        <dbReference type="EMBL" id="KYK56408.1"/>
    </source>
</evidence>
<dbReference type="EMBL" id="LAYC01000002">
    <property type="protein sequence ID" value="KYK56408.1"/>
    <property type="molecule type" value="Genomic_DNA"/>
</dbReference>
<gene>
    <name evidence="2" type="ORF">DCS_03408</name>
</gene>
<reference evidence="2 3" key="1">
    <citation type="journal article" date="2016" name="Sci. Rep.">
        <title>Insights into Adaptations to a Near-Obligate Nematode Endoparasitic Lifestyle from the Finished Genome of Drechmeria coniospora.</title>
        <authorList>
            <person name="Zhang L."/>
            <person name="Zhou Z."/>
            <person name="Guo Q."/>
            <person name="Fokkens L."/>
            <person name="Miskei M."/>
            <person name="Pocsi I."/>
            <person name="Zhang W."/>
            <person name="Chen M."/>
            <person name="Wang L."/>
            <person name="Sun Y."/>
            <person name="Donzelli B.G."/>
            <person name="Gibson D.M."/>
            <person name="Nelson D.R."/>
            <person name="Luo J.G."/>
            <person name="Rep M."/>
            <person name="Liu H."/>
            <person name="Yang S."/>
            <person name="Wang J."/>
            <person name="Krasnoff S.B."/>
            <person name="Xu Y."/>
            <person name="Molnar I."/>
            <person name="Lin M."/>
        </authorList>
    </citation>
    <scope>NUCLEOTIDE SEQUENCE [LARGE SCALE GENOMIC DNA]</scope>
    <source>
        <strain evidence="2 3">ARSEF 6962</strain>
    </source>
</reference>
<name>A0A151GH28_DRECN</name>
<sequence>MFLLASSLLNLSLQGITNLTSAFPEPVYTKDYFHLLAVHLDEPDPGAGSAVTITAFTVAAAVNLAMAPAATSAAKSATTASTIADQICESATAAGDSSSTIVTTFITILVLGK</sequence>